<sequence length="113" mass="12579">MSDAKLLVCIIEKEEKLEEVLEGLVEIGITGASILDVRGMFEFLADEIPIFAGFRNLIEDKNPTNKMIISVIKDDNLLKEAMDTIEEIYGSFSNPNTGIMFSLNIGNLRGLKL</sequence>
<dbReference type="RefSeq" id="WP_201327923.1">
    <property type="nucleotide sequence ID" value="NZ_AP017470.1"/>
</dbReference>
<protein>
    <recommendedName>
        <fullName evidence="3">Nitrogen regulatory protein P-II</fullName>
    </recommendedName>
</protein>
<name>A0A7R6SZD2_9BACT</name>
<dbReference type="KEGG" id="thyd:TTHT_2182"/>
<dbReference type="GO" id="GO:0030234">
    <property type="term" value="F:enzyme regulator activity"/>
    <property type="evidence" value="ECO:0007669"/>
    <property type="project" value="InterPro"/>
</dbReference>
<dbReference type="InterPro" id="IPR002187">
    <property type="entry name" value="N-reg_PII"/>
</dbReference>
<dbReference type="Gene3D" id="3.30.70.120">
    <property type="match status" value="1"/>
</dbReference>
<dbReference type="EMBL" id="AP017470">
    <property type="protein sequence ID" value="BBB33610.1"/>
    <property type="molecule type" value="Genomic_DNA"/>
</dbReference>
<dbReference type="InterPro" id="IPR011322">
    <property type="entry name" value="N-reg_PII-like_a/b"/>
</dbReference>
<dbReference type="Proteomes" id="UP000595564">
    <property type="component" value="Chromosome"/>
</dbReference>
<dbReference type="GO" id="GO:0006808">
    <property type="term" value="P:regulation of nitrogen utilization"/>
    <property type="evidence" value="ECO:0007669"/>
    <property type="project" value="InterPro"/>
</dbReference>
<organism evidence="1 2">
    <name type="scientific">Thermotomaculum hydrothermale</name>
    <dbReference type="NCBI Taxonomy" id="981385"/>
    <lineage>
        <taxon>Bacteria</taxon>
        <taxon>Pseudomonadati</taxon>
        <taxon>Acidobacteriota</taxon>
        <taxon>Holophagae</taxon>
        <taxon>Thermotomaculales</taxon>
        <taxon>Thermotomaculaceae</taxon>
        <taxon>Thermotomaculum</taxon>
    </lineage>
</organism>
<accession>A0A7R6SZD2</accession>
<evidence type="ECO:0000313" key="2">
    <source>
        <dbReference type="Proteomes" id="UP000595564"/>
    </source>
</evidence>
<dbReference type="SUPFAM" id="SSF54913">
    <property type="entry name" value="GlnB-like"/>
    <property type="match status" value="1"/>
</dbReference>
<gene>
    <name evidence="1" type="ORF">TTHT_2182</name>
</gene>
<dbReference type="AlphaFoldDB" id="A0A7R6SZD2"/>
<evidence type="ECO:0008006" key="3">
    <source>
        <dbReference type="Google" id="ProtNLM"/>
    </source>
</evidence>
<reference evidence="1 2" key="1">
    <citation type="journal article" date="2012" name="Extremophiles">
        <title>Thermotomaculum hydrothermale gen. nov., sp. nov., a novel heterotrophic thermophile within the phylum Acidobacteria from a deep-sea hydrothermal vent chimney in the Southern Okinawa Trough.</title>
        <authorList>
            <person name="Izumi H."/>
            <person name="Nunoura T."/>
            <person name="Miyazaki M."/>
            <person name="Mino S."/>
            <person name="Toki T."/>
            <person name="Takai K."/>
            <person name="Sako Y."/>
            <person name="Sawabe T."/>
            <person name="Nakagawa S."/>
        </authorList>
    </citation>
    <scope>NUCLEOTIDE SEQUENCE [LARGE SCALE GENOMIC DNA]</scope>
    <source>
        <strain evidence="1 2">AC55</strain>
    </source>
</reference>
<keyword evidence="2" id="KW-1185">Reference proteome</keyword>
<dbReference type="InterPro" id="IPR015867">
    <property type="entry name" value="N-reg_PII/ATP_PRibTrfase_C"/>
</dbReference>
<dbReference type="Pfam" id="PF00543">
    <property type="entry name" value="P-II"/>
    <property type="match status" value="1"/>
</dbReference>
<proteinExistence type="predicted"/>
<dbReference type="PROSITE" id="PS51343">
    <property type="entry name" value="PII_GLNB_DOM"/>
    <property type="match status" value="1"/>
</dbReference>
<evidence type="ECO:0000313" key="1">
    <source>
        <dbReference type="EMBL" id="BBB33610.1"/>
    </source>
</evidence>